<evidence type="ECO:0000256" key="2">
    <source>
        <dbReference type="ARBA" id="ARBA00017647"/>
    </source>
</evidence>
<dbReference type="InterPro" id="IPR035985">
    <property type="entry name" value="Ubiquitin-activating_enz"/>
</dbReference>
<keyword evidence="7" id="KW-0963">Cytoplasm</keyword>
<dbReference type="eggNOG" id="KOG2337">
    <property type="taxonomic scope" value="Eukaryota"/>
</dbReference>
<dbReference type="PANTHER" id="PTHR10953:SF3">
    <property type="entry name" value="UBIQUITIN-LIKE MODIFIER-ACTIVATING ENZYME ATG7"/>
    <property type="match status" value="1"/>
</dbReference>
<dbReference type="GO" id="GO:0034727">
    <property type="term" value="P:piecemeal microautophagy of the nucleus"/>
    <property type="evidence" value="ECO:0007669"/>
    <property type="project" value="TreeGrafter"/>
</dbReference>
<sequence>MALKFAPFNSEIELPFYSALSQSKIDHDKLDDSARTVLGLYEPRVTDPDSSVRMRVLGNALTSDDVPPNHVRAEGKIKNVNTIEDFKNCDKTVILHTAAKQIWDAINDGTIYSIPSLLSSFTILSFANLKKYTFTYWFAFPALHSDPVWKMASEQPEQLNGQDTSDLVEEVGTWRYGTDQREHGFFLAKKVPLSSGGEERPPTPGTPGSGLSYRWVIGSLRQFESGFFRGVPKEDQYVVFVDPSTYPDHPGWMLRNFLVLIKRRFKLDKVQILSYRDTHSKRHEARSRVFLLETQPGDIQSNEMPRVTGWERNSLSKLSPKVTSLAQYMDPTQLADQAVDLNLKLMKWRIAPDLNLEKIKETKCLLLGAGTLGSYVSRALMAWGVRKITFVDNANVSYSNPVRQPLFDHKDCINGGAKKAYRAAEALQEIYPNVDSTGHVLGVPMLGHPIEDEQNTRLDFETLEKLVNDHDAIFLLMDTRESRWLPTVMGKAAGKIVMNAALGFDTYVVMRHGVTAADGGPAALGCYFCNDVVAPADSVKDQTLDQQCTVTRPGVAAMASNLLVEVLVSLLQHPLGAQAPAPVAITNNETASISYERDPPEHPLGIVPHQIRGFLSTFQNKIISGQSYDCCSGCSPKIVNEYKRQGWEFVKRALTEPKYVTELSGLAEVQRAAEAAADNLDWDSEEGTGEEEGEGWLSKN</sequence>
<dbReference type="FunFam" id="3.40.50.720:FF:000243">
    <property type="entry name" value="Ubiquitin-like modifier-activating enzyme ATG7"/>
    <property type="match status" value="1"/>
</dbReference>
<keyword evidence="12" id="KW-1185">Reference proteome</keyword>
<keyword evidence="5 7" id="KW-0072">Autophagy</keyword>
<dbReference type="GO" id="GO:0019779">
    <property type="term" value="F:Atg8 activating enzyme activity"/>
    <property type="evidence" value="ECO:0007669"/>
    <property type="project" value="TreeGrafter"/>
</dbReference>
<dbReference type="Proteomes" id="UP000016922">
    <property type="component" value="Unassembled WGS sequence"/>
</dbReference>
<name>S3DA69_GLAL2</name>
<organism evidence="11 12">
    <name type="scientific">Glarea lozoyensis (strain ATCC 20868 / MF5171)</name>
    <dbReference type="NCBI Taxonomy" id="1116229"/>
    <lineage>
        <taxon>Eukaryota</taxon>
        <taxon>Fungi</taxon>
        <taxon>Dikarya</taxon>
        <taxon>Ascomycota</taxon>
        <taxon>Pezizomycotina</taxon>
        <taxon>Leotiomycetes</taxon>
        <taxon>Helotiales</taxon>
        <taxon>Helotiaceae</taxon>
        <taxon>Glarea</taxon>
    </lineage>
</organism>
<protein>
    <recommendedName>
        <fullName evidence="2 7">Ubiquitin-like modifier-activating enzyme ATG7</fullName>
    </recommendedName>
    <alternativeName>
        <fullName evidence="7">Autophagy-related protein 7</fullName>
    </alternativeName>
</protein>
<dbReference type="PANTHER" id="PTHR10953">
    <property type="entry name" value="UBIQUITIN-ACTIVATING ENZYME E1"/>
    <property type="match status" value="1"/>
</dbReference>
<evidence type="ECO:0000259" key="10">
    <source>
        <dbReference type="Pfam" id="PF16420"/>
    </source>
</evidence>
<dbReference type="InterPro" id="IPR000594">
    <property type="entry name" value="ThiF_NAD_FAD-bd"/>
</dbReference>
<evidence type="ECO:0000259" key="9">
    <source>
        <dbReference type="Pfam" id="PF00899"/>
    </source>
</evidence>
<proteinExistence type="inferred from homology"/>
<keyword evidence="7" id="KW-0833">Ubl conjugation pathway</keyword>
<dbReference type="OrthoDB" id="338614at2759"/>
<dbReference type="InterPro" id="IPR045886">
    <property type="entry name" value="ThiF/MoeB/HesA"/>
</dbReference>
<comment type="similarity">
    <text evidence="1 7">Belongs to the ATG7 family.</text>
</comment>
<dbReference type="GO" id="GO:0019778">
    <property type="term" value="F:Atg12 activating enzyme activity"/>
    <property type="evidence" value="ECO:0007669"/>
    <property type="project" value="TreeGrafter"/>
</dbReference>
<reference evidence="11 12" key="1">
    <citation type="journal article" date="2013" name="BMC Genomics">
        <title>Genomics-driven discovery of the pneumocandin biosynthetic gene cluster in the fungus Glarea lozoyensis.</title>
        <authorList>
            <person name="Chen L."/>
            <person name="Yue Q."/>
            <person name="Zhang X."/>
            <person name="Xiang M."/>
            <person name="Wang C."/>
            <person name="Li S."/>
            <person name="Che Y."/>
            <person name="Ortiz-Lopez F.J."/>
            <person name="Bills G.F."/>
            <person name="Liu X."/>
            <person name="An Z."/>
        </authorList>
    </citation>
    <scope>NUCLEOTIDE SEQUENCE [LARGE SCALE GENOMIC DNA]</scope>
    <source>
        <strain evidence="12">ATCC 20868 / MF5171</strain>
    </source>
</reference>
<dbReference type="InterPro" id="IPR042523">
    <property type="entry name" value="Atg7_N_2"/>
</dbReference>
<evidence type="ECO:0000256" key="6">
    <source>
        <dbReference type="PIRSR" id="PIRSR606285-1"/>
    </source>
</evidence>
<feature type="domain" description="THIF-type NAD/FAD binding fold" evidence="9">
    <location>
        <begin position="346"/>
        <end position="586"/>
    </location>
</feature>
<comment type="subunit">
    <text evidence="7">Homodimer.</text>
</comment>
<dbReference type="Gene3D" id="3.40.140.70">
    <property type="entry name" value="Ubiquitin-like modifier-activating enzyme ATG7 N-terminal domain"/>
    <property type="match status" value="1"/>
</dbReference>
<dbReference type="CDD" id="cd01486">
    <property type="entry name" value="Apg7"/>
    <property type="match status" value="1"/>
</dbReference>
<evidence type="ECO:0000256" key="4">
    <source>
        <dbReference type="ARBA" id="ARBA00022927"/>
    </source>
</evidence>
<dbReference type="GeneID" id="19470073"/>
<dbReference type="SUPFAM" id="SSF69572">
    <property type="entry name" value="Activating enzymes of the ubiquitin-like proteins"/>
    <property type="match status" value="1"/>
</dbReference>
<evidence type="ECO:0000313" key="11">
    <source>
        <dbReference type="EMBL" id="EPE35332.1"/>
    </source>
</evidence>
<dbReference type="RefSeq" id="XP_008077411.1">
    <property type="nucleotide sequence ID" value="XM_008079220.1"/>
</dbReference>
<dbReference type="Pfam" id="PF00899">
    <property type="entry name" value="ThiF"/>
    <property type="match status" value="1"/>
</dbReference>
<evidence type="ECO:0000313" key="12">
    <source>
        <dbReference type="Proteomes" id="UP000016922"/>
    </source>
</evidence>
<dbReference type="Gene3D" id="3.40.140.100">
    <property type="entry name" value="Ubiquitin-like modifier-activating enzyme ATG7 C-terminal domain"/>
    <property type="match status" value="1"/>
</dbReference>
<dbReference type="GO" id="GO:0015031">
    <property type="term" value="P:protein transport"/>
    <property type="evidence" value="ECO:0007669"/>
    <property type="project" value="UniProtKB-UniRule"/>
</dbReference>
<dbReference type="InterPro" id="IPR032197">
    <property type="entry name" value="Atg7_N"/>
</dbReference>
<dbReference type="NCBIfam" id="TIGR01381">
    <property type="entry name" value="E1_like_apg7"/>
    <property type="match status" value="1"/>
</dbReference>
<feature type="region of interest" description="Disordered" evidence="8">
    <location>
        <begin position="677"/>
        <end position="700"/>
    </location>
</feature>
<dbReference type="HOGENOM" id="CLU_012998_2_1_1"/>
<evidence type="ECO:0000256" key="7">
    <source>
        <dbReference type="RuleBase" id="RU366022"/>
    </source>
</evidence>
<feature type="compositionally biased region" description="Acidic residues" evidence="8">
    <location>
        <begin position="680"/>
        <end position="694"/>
    </location>
</feature>
<accession>S3DA69</accession>
<evidence type="ECO:0000256" key="8">
    <source>
        <dbReference type="SAM" id="MobiDB-lite"/>
    </source>
</evidence>
<dbReference type="Pfam" id="PF16420">
    <property type="entry name" value="ATG7_N"/>
    <property type="match status" value="1"/>
</dbReference>
<comment type="subcellular location">
    <subcellularLocation>
        <location evidence="7">Cytoplasm</location>
    </subcellularLocation>
    <subcellularLocation>
        <location evidence="7">Preautophagosomal structure</location>
    </subcellularLocation>
</comment>
<evidence type="ECO:0000256" key="1">
    <source>
        <dbReference type="ARBA" id="ARBA00010931"/>
    </source>
</evidence>
<dbReference type="InterPro" id="IPR042522">
    <property type="entry name" value="Atg7_N_1"/>
</dbReference>
<dbReference type="OMA" id="RQIWDAI"/>
<dbReference type="GO" id="GO:0000422">
    <property type="term" value="P:autophagy of mitochondrion"/>
    <property type="evidence" value="ECO:0007669"/>
    <property type="project" value="TreeGrafter"/>
</dbReference>
<feature type="active site" description="Glycyl thioester intermediate" evidence="6">
    <location>
        <position position="548"/>
    </location>
</feature>
<dbReference type="Gene3D" id="3.40.50.720">
    <property type="entry name" value="NAD(P)-binding Rossmann-like Domain"/>
    <property type="match status" value="1"/>
</dbReference>
<evidence type="ECO:0000256" key="3">
    <source>
        <dbReference type="ARBA" id="ARBA00022448"/>
    </source>
</evidence>
<dbReference type="FunFam" id="3.40.140.70:FF:000001">
    <property type="entry name" value="Ubiquitin-like modifier-activating enzyme atg7"/>
    <property type="match status" value="1"/>
</dbReference>
<gene>
    <name evidence="11" type="ORF">GLAREA_11031</name>
</gene>
<dbReference type="STRING" id="1116229.S3DA69"/>
<keyword evidence="4 7" id="KW-0653">Protein transport</keyword>
<dbReference type="InterPro" id="IPR006285">
    <property type="entry name" value="Atg7"/>
</dbReference>
<dbReference type="GO" id="GO:0000045">
    <property type="term" value="P:autophagosome assembly"/>
    <property type="evidence" value="ECO:0007669"/>
    <property type="project" value="TreeGrafter"/>
</dbReference>
<evidence type="ECO:0000256" key="5">
    <source>
        <dbReference type="ARBA" id="ARBA00023006"/>
    </source>
</evidence>
<dbReference type="GO" id="GO:0032446">
    <property type="term" value="P:protein modification by small protein conjugation"/>
    <property type="evidence" value="ECO:0007669"/>
    <property type="project" value="TreeGrafter"/>
</dbReference>
<dbReference type="GO" id="GO:0006995">
    <property type="term" value="P:cellular response to nitrogen starvation"/>
    <property type="evidence" value="ECO:0007669"/>
    <property type="project" value="TreeGrafter"/>
</dbReference>
<comment type="function">
    <text evidence="7">E1-like activating enzyme involved in the 2 ubiquitin-like systems required for cytoplasm to vacuole transport (Cvt) and autophagy. Activates ATG12 for its conjugation with ATG5 and ATG8 for its conjugation with phosphatidylethanolamine. Both systems are needed for the ATG8 association to Cvt vesicles and autophagosomes membranes. Autophagy is essential for maintenance of amino acid levels and protein synthesis under nitrogen starvation. Required for selective autophagic degradation of the nucleus (nucleophagy) as well as for mitophagy which contributes to regulate mitochondrial quantity and quality by eliminating the mitochondria to a basal level to fulfill cellular energy requirements and preventing excess ROS production.</text>
</comment>
<feature type="domain" description="Ubiquitin-like modifier-activating enzyme Atg7 N-terminal" evidence="10">
    <location>
        <begin position="3"/>
        <end position="329"/>
    </location>
</feature>
<dbReference type="GO" id="GO:0000407">
    <property type="term" value="C:phagophore assembly site"/>
    <property type="evidence" value="ECO:0007669"/>
    <property type="project" value="UniProtKB-SubCell"/>
</dbReference>
<keyword evidence="3 7" id="KW-0813">Transport</keyword>
<dbReference type="AlphaFoldDB" id="S3DA69"/>
<dbReference type="KEGG" id="glz:GLAREA_11031"/>
<dbReference type="EMBL" id="KE145354">
    <property type="protein sequence ID" value="EPE35332.1"/>
    <property type="molecule type" value="Genomic_DNA"/>
</dbReference>